<feature type="transmembrane region" description="Helical" evidence="2">
    <location>
        <begin position="77"/>
        <end position="97"/>
    </location>
</feature>
<evidence type="ECO:0000256" key="1">
    <source>
        <dbReference type="SAM" id="MobiDB-lite"/>
    </source>
</evidence>
<evidence type="ECO:0008006" key="5">
    <source>
        <dbReference type="Google" id="ProtNLM"/>
    </source>
</evidence>
<organism evidence="3 4">
    <name type="scientific">Yinghuangia aomiensis</name>
    <dbReference type="NCBI Taxonomy" id="676205"/>
    <lineage>
        <taxon>Bacteria</taxon>
        <taxon>Bacillati</taxon>
        <taxon>Actinomycetota</taxon>
        <taxon>Actinomycetes</taxon>
        <taxon>Kitasatosporales</taxon>
        <taxon>Streptomycetaceae</taxon>
        <taxon>Yinghuangia</taxon>
    </lineage>
</organism>
<dbReference type="InterPro" id="IPR021903">
    <property type="entry name" value="DUF3515"/>
</dbReference>
<comment type="caution">
    <text evidence="3">The sequence shown here is derived from an EMBL/GenBank/DDBJ whole genome shotgun (WGS) entry which is preliminary data.</text>
</comment>
<proteinExistence type="predicted"/>
<keyword evidence="2" id="KW-0472">Membrane</keyword>
<accession>A0ABP9GT03</accession>
<evidence type="ECO:0000256" key="2">
    <source>
        <dbReference type="SAM" id="Phobius"/>
    </source>
</evidence>
<name>A0ABP9GT03_9ACTN</name>
<dbReference type="Proteomes" id="UP001500466">
    <property type="component" value="Unassembled WGS sequence"/>
</dbReference>
<evidence type="ECO:0000313" key="3">
    <source>
        <dbReference type="EMBL" id="GAA4945733.1"/>
    </source>
</evidence>
<keyword evidence="4" id="KW-1185">Reference proteome</keyword>
<evidence type="ECO:0000313" key="4">
    <source>
        <dbReference type="Proteomes" id="UP001500466"/>
    </source>
</evidence>
<protein>
    <recommendedName>
        <fullName evidence="5">DUF3515 domain-containing protein</fullName>
    </recommendedName>
</protein>
<keyword evidence="2" id="KW-0812">Transmembrane</keyword>
<feature type="compositionally biased region" description="Low complexity" evidence="1">
    <location>
        <begin position="54"/>
        <end position="65"/>
    </location>
</feature>
<dbReference type="EMBL" id="BAABHS010000001">
    <property type="protein sequence ID" value="GAA4945733.1"/>
    <property type="molecule type" value="Genomic_DNA"/>
</dbReference>
<dbReference type="Pfam" id="PF12028">
    <property type="entry name" value="DUF3515"/>
    <property type="match status" value="1"/>
</dbReference>
<feature type="compositionally biased region" description="Low complexity" evidence="1">
    <location>
        <begin position="34"/>
        <end position="46"/>
    </location>
</feature>
<sequence>MRASVRPFARGRPAPTRCRGGRGAVPTIVDVPKTATNDSAAGAASADRTDSGTAARRSGSAAGAAPRRREPRAALRYGLPIGAAALLTAGSLTAMVLTAGDGAVSVAVPQPPAGAVRDSVETVCRALSARLPSDVLGAKARATSPESDLTAAWGDPAVVLRCGVPKPVSLRPDNPNYDPGQNVAGVNGVNWTFTFLGQGKGTRFTTLYREVNVEVTVPASYGQPTGPLTAFADAVKAAVPATMGDDS</sequence>
<gene>
    <name evidence="3" type="ORF">GCM10023205_01760</name>
</gene>
<keyword evidence="2" id="KW-1133">Transmembrane helix</keyword>
<reference evidence="4" key="1">
    <citation type="journal article" date="2019" name="Int. J. Syst. Evol. Microbiol.">
        <title>The Global Catalogue of Microorganisms (GCM) 10K type strain sequencing project: providing services to taxonomists for standard genome sequencing and annotation.</title>
        <authorList>
            <consortium name="The Broad Institute Genomics Platform"/>
            <consortium name="The Broad Institute Genome Sequencing Center for Infectious Disease"/>
            <person name="Wu L."/>
            <person name="Ma J."/>
        </authorList>
    </citation>
    <scope>NUCLEOTIDE SEQUENCE [LARGE SCALE GENOMIC DNA]</scope>
    <source>
        <strain evidence="4">JCM 17986</strain>
    </source>
</reference>
<feature type="region of interest" description="Disordered" evidence="1">
    <location>
        <begin position="1"/>
        <end position="69"/>
    </location>
</feature>